<dbReference type="RefSeq" id="WP_094061520.1">
    <property type="nucleotide sequence ID" value="NZ_CP022530.1"/>
</dbReference>
<reference evidence="1 2" key="1">
    <citation type="submission" date="2017-07" db="EMBL/GenBank/DDBJ databases">
        <title>Annotated genome sequence of Bacterioplanes sanyensis isolated from Red Sea.</title>
        <authorList>
            <person name="Rehman Z.U."/>
        </authorList>
    </citation>
    <scope>NUCLEOTIDE SEQUENCE [LARGE SCALE GENOMIC DNA]</scope>
    <source>
        <strain evidence="1 2">NV9</strain>
    </source>
</reference>
<dbReference type="OrthoDB" id="5563041at2"/>
<keyword evidence="2" id="KW-1185">Reference proteome</keyword>
<sequence length="428" mass="49415">MTSLNPFKAKTFERFGDHFVNQFKTVDLSSVQFVHSGVDTLKQLYGCNLRMEVLEQLEHHYQTFDSDLVHINGYDFLLSKGSKKTGYQFILKNLDAGFVVLMKSFYVEADQNGSHLKIEVTPQKLYQSTPEDLTQELKQLAYVFATNVVEKGVAAHLCTDMVGFEVPEDFEHRLQTSARRNFKVNGVSHADFSLSDVSVIYGSTETYTFGQSSAVQMCLYNKTEEARKGDKLHFWEPIWSSVMTGFDGDELKPAYVEGNTVRRLEFRFHHSVIEDFERFVQNENPNAQIRNYEQLQQHLSGLWRYALNNFRLMDDKGYVDPLWQALADDVVFFNSAADYIYKRQYKKPSSEVNHRHIAHTLGNYIKVCARRNYTAAFVTKKILEFDIEADLCSYFGLLQFGESEHLPSVLGAFVHQRMMQHRLNGVGR</sequence>
<dbReference type="KEGG" id="bsan:CHH28_17455"/>
<accession>A0A222FQ33</accession>
<dbReference type="AlphaFoldDB" id="A0A222FQ33"/>
<evidence type="ECO:0000313" key="1">
    <source>
        <dbReference type="EMBL" id="ASP40353.1"/>
    </source>
</evidence>
<protein>
    <submittedName>
        <fullName evidence="1">Uncharacterized protein</fullName>
    </submittedName>
</protein>
<proteinExistence type="predicted"/>
<organism evidence="1 2">
    <name type="scientific">Bacterioplanes sanyensis</name>
    <dbReference type="NCBI Taxonomy" id="1249553"/>
    <lineage>
        <taxon>Bacteria</taxon>
        <taxon>Pseudomonadati</taxon>
        <taxon>Pseudomonadota</taxon>
        <taxon>Gammaproteobacteria</taxon>
        <taxon>Oceanospirillales</taxon>
        <taxon>Oceanospirillaceae</taxon>
        <taxon>Bacterioplanes</taxon>
    </lineage>
</organism>
<name>A0A222FQ33_9GAMM</name>
<gene>
    <name evidence="1" type="ORF">CHH28_17455</name>
</gene>
<evidence type="ECO:0000313" key="2">
    <source>
        <dbReference type="Proteomes" id="UP000202440"/>
    </source>
</evidence>
<dbReference type="Proteomes" id="UP000202440">
    <property type="component" value="Chromosome"/>
</dbReference>
<dbReference type="EMBL" id="CP022530">
    <property type="protein sequence ID" value="ASP40353.1"/>
    <property type="molecule type" value="Genomic_DNA"/>
</dbReference>